<proteinExistence type="predicted"/>
<feature type="transmembrane region" description="Helical" evidence="5">
    <location>
        <begin position="258"/>
        <end position="278"/>
    </location>
</feature>
<name>A0AAN6VV47_9PEZI</name>
<evidence type="ECO:0000256" key="3">
    <source>
        <dbReference type="ARBA" id="ARBA00022989"/>
    </source>
</evidence>
<keyword evidence="3 5" id="KW-1133">Transmembrane helix</keyword>
<evidence type="ECO:0000256" key="4">
    <source>
        <dbReference type="ARBA" id="ARBA00023136"/>
    </source>
</evidence>
<sequence length="312" mass="34311">MTTFNVEPPFGPVVNGTMIVVFWEYRPSNIAAYLFLALFSLATLGHLVYLVWLRAWIFIPFLLGGICQIFGYFERALAHTSPTVLRPWILQNMLLLVSPPLLAATLYLSHDRIAIALLHHHRPSQPRSCCHTLCCTCSGTKAYILADIIAIFTQLIGTVLPASGTPEAERLSKIVVLVGLLAQLVALGVFLGLDCGRLHARLRRDPGLSRAMVADPGVNWLGYFVVLEVAAGMLVVRSVVRGAEYLEGPGGFVMRHEVFVYVFDAVPMLVVMVGFLVLHPLRLVREVVKLESHAKVEGELAQLREGGSWGGC</sequence>
<feature type="transmembrane region" description="Helical" evidence="5">
    <location>
        <begin position="30"/>
        <end position="49"/>
    </location>
</feature>
<keyword evidence="4 5" id="KW-0472">Membrane</keyword>
<comment type="caution">
    <text evidence="6">The sequence shown here is derived from an EMBL/GenBank/DDBJ whole genome shotgun (WGS) entry which is preliminary data.</text>
</comment>
<evidence type="ECO:0000256" key="2">
    <source>
        <dbReference type="ARBA" id="ARBA00022692"/>
    </source>
</evidence>
<protein>
    <submittedName>
        <fullName evidence="6">RTA1 like protein-domain-containing protein</fullName>
    </submittedName>
</protein>
<keyword evidence="2 5" id="KW-0812">Transmembrane</keyword>
<evidence type="ECO:0000313" key="6">
    <source>
        <dbReference type="EMBL" id="KAK4158327.1"/>
    </source>
</evidence>
<accession>A0AAN6VV47</accession>
<dbReference type="GO" id="GO:0016020">
    <property type="term" value="C:membrane"/>
    <property type="evidence" value="ECO:0007669"/>
    <property type="project" value="UniProtKB-SubCell"/>
</dbReference>
<dbReference type="EMBL" id="MU856839">
    <property type="protein sequence ID" value="KAK4158327.1"/>
    <property type="molecule type" value="Genomic_DNA"/>
</dbReference>
<reference evidence="6" key="1">
    <citation type="journal article" date="2023" name="Mol. Phylogenet. Evol.">
        <title>Genome-scale phylogeny and comparative genomics of the fungal order Sordariales.</title>
        <authorList>
            <person name="Hensen N."/>
            <person name="Bonometti L."/>
            <person name="Westerberg I."/>
            <person name="Brannstrom I.O."/>
            <person name="Guillou S."/>
            <person name="Cros-Aarteil S."/>
            <person name="Calhoun S."/>
            <person name="Haridas S."/>
            <person name="Kuo A."/>
            <person name="Mondo S."/>
            <person name="Pangilinan J."/>
            <person name="Riley R."/>
            <person name="LaButti K."/>
            <person name="Andreopoulos B."/>
            <person name="Lipzen A."/>
            <person name="Chen C."/>
            <person name="Yan M."/>
            <person name="Daum C."/>
            <person name="Ng V."/>
            <person name="Clum A."/>
            <person name="Steindorff A."/>
            <person name="Ohm R.A."/>
            <person name="Martin F."/>
            <person name="Silar P."/>
            <person name="Natvig D.O."/>
            <person name="Lalanne C."/>
            <person name="Gautier V."/>
            <person name="Ament-Velasquez S.L."/>
            <person name="Kruys A."/>
            <person name="Hutchinson M.I."/>
            <person name="Powell A.J."/>
            <person name="Barry K."/>
            <person name="Miller A.N."/>
            <person name="Grigoriev I.V."/>
            <person name="Debuchy R."/>
            <person name="Gladieux P."/>
            <person name="Hiltunen Thoren M."/>
            <person name="Johannesson H."/>
        </authorList>
    </citation>
    <scope>NUCLEOTIDE SEQUENCE</scope>
    <source>
        <strain evidence="6">CBS 538.74</strain>
    </source>
</reference>
<dbReference type="PANTHER" id="PTHR31465">
    <property type="entry name" value="PROTEIN RTA1-RELATED"/>
    <property type="match status" value="1"/>
</dbReference>
<gene>
    <name evidence="6" type="ORF">C8A00DRAFT_39309</name>
</gene>
<evidence type="ECO:0000256" key="1">
    <source>
        <dbReference type="ARBA" id="ARBA00004141"/>
    </source>
</evidence>
<dbReference type="Pfam" id="PF04479">
    <property type="entry name" value="RTA1"/>
    <property type="match status" value="1"/>
</dbReference>
<dbReference type="PANTHER" id="PTHR31465:SF17">
    <property type="entry name" value="DOMAIN PROTEIN, PUTATIVE (AFU_ORTHOLOGUE AFUA_5G09900)-RELATED"/>
    <property type="match status" value="1"/>
</dbReference>
<dbReference type="AlphaFoldDB" id="A0AAN6VV47"/>
<feature type="transmembrane region" description="Helical" evidence="5">
    <location>
        <begin position="88"/>
        <end position="108"/>
    </location>
</feature>
<dbReference type="Proteomes" id="UP001302745">
    <property type="component" value="Unassembled WGS sequence"/>
</dbReference>
<organism evidence="6 7">
    <name type="scientific">Chaetomidium leptoderma</name>
    <dbReference type="NCBI Taxonomy" id="669021"/>
    <lineage>
        <taxon>Eukaryota</taxon>
        <taxon>Fungi</taxon>
        <taxon>Dikarya</taxon>
        <taxon>Ascomycota</taxon>
        <taxon>Pezizomycotina</taxon>
        <taxon>Sordariomycetes</taxon>
        <taxon>Sordariomycetidae</taxon>
        <taxon>Sordariales</taxon>
        <taxon>Chaetomiaceae</taxon>
        <taxon>Chaetomidium</taxon>
    </lineage>
</organism>
<feature type="transmembrane region" description="Helical" evidence="5">
    <location>
        <begin position="142"/>
        <end position="162"/>
    </location>
</feature>
<feature type="transmembrane region" description="Helical" evidence="5">
    <location>
        <begin position="217"/>
        <end position="238"/>
    </location>
</feature>
<feature type="transmembrane region" description="Helical" evidence="5">
    <location>
        <begin position="56"/>
        <end position="73"/>
    </location>
</feature>
<reference evidence="6" key="2">
    <citation type="submission" date="2023-05" db="EMBL/GenBank/DDBJ databases">
        <authorList>
            <consortium name="Lawrence Berkeley National Laboratory"/>
            <person name="Steindorff A."/>
            <person name="Hensen N."/>
            <person name="Bonometti L."/>
            <person name="Westerberg I."/>
            <person name="Brannstrom I.O."/>
            <person name="Guillou S."/>
            <person name="Cros-Aarteil S."/>
            <person name="Calhoun S."/>
            <person name="Haridas S."/>
            <person name="Kuo A."/>
            <person name="Mondo S."/>
            <person name="Pangilinan J."/>
            <person name="Riley R."/>
            <person name="Labutti K."/>
            <person name="Andreopoulos B."/>
            <person name="Lipzen A."/>
            <person name="Chen C."/>
            <person name="Yanf M."/>
            <person name="Daum C."/>
            <person name="Ng V."/>
            <person name="Clum A."/>
            <person name="Ohm R."/>
            <person name="Martin F."/>
            <person name="Silar P."/>
            <person name="Natvig D."/>
            <person name="Lalanne C."/>
            <person name="Gautier V."/>
            <person name="Ament-Velasquez S.L."/>
            <person name="Kruys A."/>
            <person name="Hutchinson M.I."/>
            <person name="Powell A.J."/>
            <person name="Barry K."/>
            <person name="Miller A.N."/>
            <person name="Grigoriev I.V."/>
            <person name="Debuchy R."/>
            <person name="Gladieux P."/>
            <person name="Thoren M.H."/>
            <person name="Johannesson H."/>
        </authorList>
    </citation>
    <scope>NUCLEOTIDE SEQUENCE</scope>
    <source>
        <strain evidence="6">CBS 538.74</strain>
    </source>
</reference>
<keyword evidence="7" id="KW-1185">Reference proteome</keyword>
<feature type="transmembrane region" description="Helical" evidence="5">
    <location>
        <begin position="174"/>
        <end position="196"/>
    </location>
</feature>
<evidence type="ECO:0000256" key="5">
    <source>
        <dbReference type="SAM" id="Phobius"/>
    </source>
</evidence>
<dbReference type="InterPro" id="IPR007568">
    <property type="entry name" value="RTA1"/>
</dbReference>
<evidence type="ECO:0000313" key="7">
    <source>
        <dbReference type="Proteomes" id="UP001302745"/>
    </source>
</evidence>
<comment type="subcellular location">
    <subcellularLocation>
        <location evidence="1">Membrane</location>
        <topology evidence="1">Multi-pass membrane protein</topology>
    </subcellularLocation>
</comment>